<dbReference type="PROSITE" id="PS50893">
    <property type="entry name" value="ABC_TRANSPORTER_2"/>
    <property type="match status" value="1"/>
</dbReference>
<accession>Q23AX5</accession>
<dbReference type="SUPFAM" id="SSF52540">
    <property type="entry name" value="P-loop containing nucleoside triphosphate hydrolases"/>
    <property type="match status" value="1"/>
</dbReference>
<dbReference type="PANTHER" id="PTHR48041:SF139">
    <property type="entry name" value="PROTEIN SCARLET"/>
    <property type="match status" value="1"/>
</dbReference>
<dbReference type="InterPro" id="IPR003593">
    <property type="entry name" value="AAA+_ATPase"/>
</dbReference>
<dbReference type="RefSeq" id="XP_001013954.1">
    <property type="nucleotide sequence ID" value="XM_001013954.1"/>
</dbReference>
<keyword evidence="11" id="KW-1185">Reference proteome</keyword>
<keyword evidence="6 8" id="KW-1133">Transmembrane helix</keyword>
<feature type="transmembrane region" description="Helical" evidence="8">
    <location>
        <begin position="571"/>
        <end position="591"/>
    </location>
</feature>
<dbReference type="EMBL" id="GG662720">
    <property type="protein sequence ID" value="EAR93709.1"/>
    <property type="molecule type" value="Genomic_DNA"/>
</dbReference>
<reference evidence="11" key="1">
    <citation type="journal article" date="2006" name="PLoS Biol.">
        <title>Macronuclear genome sequence of the ciliate Tetrahymena thermophila, a model eukaryote.</title>
        <authorList>
            <person name="Eisen J.A."/>
            <person name="Coyne R.S."/>
            <person name="Wu M."/>
            <person name="Wu D."/>
            <person name="Thiagarajan M."/>
            <person name="Wortman J.R."/>
            <person name="Badger J.H."/>
            <person name="Ren Q."/>
            <person name="Amedeo P."/>
            <person name="Jones K.M."/>
            <person name="Tallon L.J."/>
            <person name="Delcher A.L."/>
            <person name="Salzberg S.L."/>
            <person name="Silva J.C."/>
            <person name="Haas B.J."/>
            <person name="Majoros W.H."/>
            <person name="Farzad M."/>
            <person name="Carlton J.M."/>
            <person name="Smith R.K. Jr."/>
            <person name="Garg J."/>
            <person name="Pearlman R.E."/>
            <person name="Karrer K.M."/>
            <person name="Sun L."/>
            <person name="Manning G."/>
            <person name="Elde N.C."/>
            <person name="Turkewitz A.P."/>
            <person name="Asai D.J."/>
            <person name="Wilkes D.E."/>
            <person name="Wang Y."/>
            <person name="Cai H."/>
            <person name="Collins K."/>
            <person name="Stewart B.A."/>
            <person name="Lee S.R."/>
            <person name="Wilamowska K."/>
            <person name="Weinberg Z."/>
            <person name="Ruzzo W.L."/>
            <person name="Wloga D."/>
            <person name="Gaertig J."/>
            <person name="Frankel J."/>
            <person name="Tsao C.-C."/>
            <person name="Gorovsky M.A."/>
            <person name="Keeling P.J."/>
            <person name="Waller R.F."/>
            <person name="Patron N.J."/>
            <person name="Cherry J.M."/>
            <person name="Stover N.A."/>
            <person name="Krieger C.J."/>
            <person name="del Toro C."/>
            <person name="Ryder H.F."/>
            <person name="Williamson S.C."/>
            <person name="Barbeau R.A."/>
            <person name="Hamilton E.P."/>
            <person name="Orias E."/>
        </authorList>
    </citation>
    <scope>NUCLEOTIDE SEQUENCE [LARGE SCALE GENOMIC DNA]</scope>
    <source>
        <strain evidence="11">SB210</strain>
    </source>
</reference>
<evidence type="ECO:0000313" key="11">
    <source>
        <dbReference type="Proteomes" id="UP000009168"/>
    </source>
</evidence>
<keyword evidence="3 8" id="KW-0812">Transmembrane</keyword>
<gene>
    <name evidence="10" type="ORF">TTHERM_00654020</name>
</gene>
<sequence>MTDTQTNINQISPIQMQEKGSGPVDISFKNIKYSVQVGKTQRDILKDLSGFCQSGTVTAILGASGGGKTSLLNVLSGKIVNGGKVTLTGQIMANGHEFSNEQFNRFSAYVMQDDILVSCLTVRECIQFAADLKLSGTDEYKLEKVNEMISLLKLTKCQNALIGSKLIKGVSGGERKRANIGCELITDPSVIFLDEPTSGLDSFTAYIVISILKDFAKLKQKTVIMSIHSPNTDIWNLFDNINLMVQGKFIYQGPREQIISHFSQIGFQCPKYICPGDYLMQYMTHSERNDALLPSFLEGYEMYLKDDINNTIDKNLLKDDIPLKSTTTSFLFQVSKIAKRTFISTKRDPMLLKSRVIQTIIISLFIGLVYLNQNKITQDSPIRDVQDRISLLFLCTLNMFLKSMSGVLVTFPSEREVFLKECNSKYYTAHAYIVGRLLLEFIQITIYPIINTVIIYFMTGLNQQEASLFFYFLLVSIALSYCGNALGLLCGNLFTDPRTAVAVQPLLSIPFYLFCGFYKNRQDFASWIGWIQYLSPLTYSTEGVVTNEFYGITGPIDPVQQSNYNLGKWNCLGYIALLFVGYQTLAFIIFYNKRKVLQ</sequence>
<evidence type="ECO:0000256" key="6">
    <source>
        <dbReference type="ARBA" id="ARBA00022989"/>
    </source>
</evidence>
<dbReference type="Pfam" id="PF01061">
    <property type="entry name" value="ABC2_membrane"/>
    <property type="match status" value="1"/>
</dbReference>
<keyword evidence="2" id="KW-0813">Transport</keyword>
<dbReference type="InterPro" id="IPR027417">
    <property type="entry name" value="P-loop_NTPase"/>
</dbReference>
<dbReference type="InterPro" id="IPR003439">
    <property type="entry name" value="ABC_transporter-like_ATP-bd"/>
</dbReference>
<dbReference type="InterPro" id="IPR017871">
    <property type="entry name" value="ABC_transporter-like_CS"/>
</dbReference>
<dbReference type="InterPro" id="IPR013525">
    <property type="entry name" value="ABC2_TM"/>
</dbReference>
<dbReference type="GO" id="GO:0016887">
    <property type="term" value="F:ATP hydrolysis activity"/>
    <property type="evidence" value="ECO:0007669"/>
    <property type="project" value="InterPro"/>
</dbReference>
<dbReference type="PROSITE" id="PS00211">
    <property type="entry name" value="ABC_TRANSPORTER_1"/>
    <property type="match status" value="1"/>
</dbReference>
<feature type="domain" description="ABC transporter" evidence="9">
    <location>
        <begin position="26"/>
        <end position="271"/>
    </location>
</feature>
<evidence type="ECO:0000256" key="3">
    <source>
        <dbReference type="ARBA" id="ARBA00022692"/>
    </source>
</evidence>
<evidence type="ECO:0000256" key="4">
    <source>
        <dbReference type="ARBA" id="ARBA00022741"/>
    </source>
</evidence>
<evidence type="ECO:0000256" key="2">
    <source>
        <dbReference type="ARBA" id="ARBA00022448"/>
    </source>
</evidence>
<dbReference type="AlphaFoldDB" id="Q23AX5"/>
<dbReference type="OrthoDB" id="330785at2759"/>
<feature type="transmembrane region" description="Helical" evidence="8">
    <location>
        <begin position="350"/>
        <end position="371"/>
    </location>
</feature>
<dbReference type="OMA" id="HRVIYLA"/>
<dbReference type="eggNOG" id="KOG0061">
    <property type="taxonomic scope" value="Eukaryota"/>
</dbReference>
<dbReference type="GeneID" id="7825424"/>
<evidence type="ECO:0000313" key="10">
    <source>
        <dbReference type="EMBL" id="EAR93709.1"/>
    </source>
</evidence>
<feature type="transmembrane region" description="Helical" evidence="8">
    <location>
        <begin position="391"/>
        <end position="411"/>
    </location>
</feature>
<proteinExistence type="predicted"/>
<organism evidence="10 11">
    <name type="scientific">Tetrahymena thermophila (strain SB210)</name>
    <dbReference type="NCBI Taxonomy" id="312017"/>
    <lineage>
        <taxon>Eukaryota</taxon>
        <taxon>Sar</taxon>
        <taxon>Alveolata</taxon>
        <taxon>Ciliophora</taxon>
        <taxon>Intramacronucleata</taxon>
        <taxon>Oligohymenophorea</taxon>
        <taxon>Hymenostomatida</taxon>
        <taxon>Tetrahymenina</taxon>
        <taxon>Tetrahymenidae</taxon>
        <taxon>Tetrahymena</taxon>
    </lineage>
</organism>
<evidence type="ECO:0000256" key="8">
    <source>
        <dbReference type="SAM" id="Phobius"/>
    </source>
</evidence>
<evidence type="ECO:0000259" key="9">
    <source>
        <dbReference type="PROSITE" id="PS50893"/>
    </source>
</evidence>
<dbReference type="SMART" id="SM00382">
    <property type="entry name" value="AAA"/>
    <property type="match status" value="1"/>
</dbReference>
<dbReference type="GO" id="GO:0005524">
    <property type="term" value="F:ATP binding"/>
    <property type="evidence" value="ECO:0007669"/>
    <property type="project" value="UniProtKB-KW"/>
</dbReference>
<dbReference type="KEGG" id="tet:TTHERM_00654020"/>
<feature type="transmembrane region" description="Helical" evidence="8">
    <location>
        <begin position="500"/>
        <end position="518"/>
    </location>
</feature>
<keyword evidence="5" id="KW-0067">ATP-binding</keyword>
<evidence type="ECO:0000256" key="5">
    <source>
        <dbReference type="ARBA" id="ARBA00022840"/>
    </source>
</evidence>
<evidence type="ECO:0000256" key="7">
    <source>
        <dbReference type="ARBA" id="ARBA00023136"/>
    </source>
</evidence>
<feature type="transmembrane region" description="Helical" evidence="8">
    <location>
        <begin position="469"/>
        <end position="494"/>
    </location>
</feature>
<dbReference type="Proteomes" id="UP000009168">
    <property type="component" value="Unassembled WGS sequence"/>
</dbReference>
<dbReference type="HOGENOM" id="CLU_000604_57_6_1"/>
<dbReference type="GO" id="GO:0016020">
    <property type="term" value="C:membrane"/>
    <property type="evidence" value="ECO:0007669"/>
    <property type="project" value="UniProtKB-SubCell"/>
</dbReference>
<dbReference type="GO" id="GO:0140359">
    <property type="term" value="F:ABC-type transporter activity"/>
    <property type="evidence" value="ECO:0007669"/>
    <property type="project" value="InterPro"/>
</dbReference>
<protein>
    <submittedName>
        <fullName evidence="10">ABC transporter family protein</fullName>
    </submittedName>
</protein>
<comment type="subcellular location">
    <subcellularLocation>
        <location evidence="1">Membrane</location>
        <topology evidence="1">Multi-pass membrane protein</topology>
    </subcellularLocation>
</comment>
<name>Q23AX5_TETTS</name>
<dbReference type="PANTHER" id="PTHR48041">
    <property type="entry name" value="ABC TRANSPORTER G FAMILY MEMBER 28"/>
    <property type="match status" value="1"/>
</dbReference>
<evidence type="ECO:0000256" key="1">
    <source>
        <dbReference type="ARBA" id="ARBA00004141"/>
    </source>
</evidence>
<dbReference type="InParanoid" id="Q23AX5"/>
<dbReference type="InterPro" id="IPR050352">
    <property type="entry name" value="ABCG_transporters"/>
</dbReference>
<dbReference type="Gene3D" id="3.40.50.300">
    <property type="entry name" value="P-loop containing nucleotide triphosphate hydrolases"/>
    <property type="match status" value="1"/>
</dbReference>
<feature type="transmembrane region" description="Helical" evidence="8">
    <location>
        <begin position="431"/>
        <end position="457"/>
    </location>
</feature>
<dbReference type="STRING" id="312017.Q23AX5"/>
<keyword evidence="7 8" id="KW-0472">Membrane</keyword>
<keyword evidence="4" id="KW-0547">Nucleotide-binding</keyword>
<dbReference type="Pfam" id="PF00005">
    <property type="entry name" value="ABC_tran"/>
    <property type="match status" value="1"/>
</dbReference>